<keyword evidence="5" id="KW-0822">Tryptophan biosynthesis</keyword>
<dbReference type="Proteomes" id="UP001362899">
    <property type="component" value="Unassembled WGS sequence"/>
</dbReference>
<dbReference type="Gene3D" id="3.60.120.10">
    <property type="entry name" value="Anthranilate synthase"/>
    <property type="match status" value="1"/>
</dbReference>
<dbReference type="EMBL" id="BTGC01000001">
    <property type="protein sequence ID" value="GMM49138.1"/>
    <property type="molecule type" value="Genomic_DNA"/>
</dbReference>
<organism evidence="10 11">
    <name type="scientific">Starmerella bacillaris</name>
    <name type="common">Yeast</name>
    <name type="synonym">Candida zemplinina</name>
    <dbReference type="NCBI Taxonomy" id="1247836"/>
    <lineage>
        <taxon>Eukaryota</taxon>
        <taxon>Fungi</taxon>
        <taxon>Dikarya</taxon>
        <taxon>Ascomycota</taxon>
        <taxon>Saccharomycotina</taxon>
        <taxon>Dipodascomycetes</taxon>
        <taxon>Dipodascales</taxon>
        <taxon>Trichomonascaceae</taxon>
        <taxon>Starmerella</taxon>
    </lineage>
</organism>
<comment type="similarity">
    <text evidence="2">Belongs to the anthranilate synthase component I family.</text>
</comment>
<comment type="pathway">
    <text evidence="1">Amino-acid biosynthesis; L-tryptophan biosynthesis; L-tryptophan from chorismate: step 1/5.</text>
</comment>
<evidence type="ECO:0000256" key="2">
    <source>
        <dbReference type="ARBA" id="ARBA00009562"/>
    </source>
</evidence>
<evidence type="ECO:0000256" key="6">
    <source>
        <dbReference type="ARBA" id="ARBA00023141"/>
    </source>
</evidence>
<dbReference type="InterPro" id="IPR005801">
    <property type="entry name" value="ADC_synthase"/>
</dbReference>
<dbReference type="InterPro" id="IPR019999">
    <property type="entry name" value="Anth_synth_I-like"/>
</dbReference>
<evidence type="ECO:0000256" key="4">
    <source>
        <dbReference type="ARBA" id="ARBA00022605"/>
    </source>
</evidence>
<dbReference type="InterPro" id="IPR005256">
    <property type="entry name" value="Anth_synth_I_PabB"/>
</dbReference>
<feature type="domain" description="Chorismate-utilising enzyme C-terminal" evidence="8">
    <location>
        <begin position="226"/>
        <end position="480"/>
    </location>
</feature>
<dbReference type="NCBIfam" id="TIGR00564">
    <property type="entry name" value="trpE_most"/>
    <property type="match status" value="1"/>
</dbReference>
<dbReference type="InterPro" id="IPR006805">
    <property type="entry name" value="Anth_synth_I_N"/>
</dbReference>
<dbReference type="PANTHER" id="PTHR11236:SF9">
    <property type="entry name" value="ANTHRANILATE SYNTHASE COMPONENT 1"/>
    <property type="match status" value="1"/>
</dbReference>
<dbReference type="AlphaFoldDB" id="A0AAV5REH4"/>
<feature type="domain" description="Anthranilate synthase component I N-terminal" evidence="9">
    <location>
        <begin position="34"/>
        <end position="169"/>
    </location>
</feature>
<evidence type="ECO:0000259" key="8">
    <source>
        <dbReference type="Pfam" id="PF00425"/>
    </source>
</evidence>
<evidence type="ECO:0000256" key="7">
    <source>
        <dbReference type="ARBA" id="ARBA00023239"/>
    </source>
</evidence>
<dbReference type="EC" id="4.1.3.27" evidence="3"/>
<proteinExistence type="inferred from homology"/>
<dbReference type="SUPFAM" id="SSF56322">
    <property type="entry name" value="ADC synthase"/>
    <property type="match status" value="1"/>
</dbReference>
<gene>
    <name evidence="10" type="ORF">DASB73_000960</name>
</gene>
<dbReference type="Pfam" id="PF04715">
    <property type="entry name" value="Anth_synt_I_N"/>
    <property type="match status" value="1"/>
</dbReference>
<dbReference type="GO" id="GO:0004049">
    <property type="term" value="F:anthranilate synthase activity"/>
    <property type="evidence" value="ECO:0007669"/>
    <property type="project" value="UniProtKB-EC"/>
</dbReference>
<dbReference type="PRINTS" id="PR00095">
    <property type="entry name" value="ANTSNTHASEI"/>
</dbReference>
<evidence type="ECO:0000313" key="10">
    <source>
        <dbReference type="EMBL" id="GMM49138.1"/>
    </source>
</evidence>
<evidence type="ECO:0000256" key="5">
    <source>
        <dbReference type="ARBA" id="ARBA00022822"/>
    </source>
</evidence>
<keyword evidence="6" id="KW-0057">Aromatic amino acid biosynthesis</keyword>
<keyword evidence="11" id="KW-1185">Reference proteome</keyword>
<dbReference type="GO" id="GO:0000162">
    <property type="term" value="P:L-tryptophan biosynthetic process"/>
    <property type="evidence" value="ECO:0007669"/>
    <property type="project" value="UniProtKB-KW"/>
</dbReference>
<evidence type="ECO:0000256" key="3">
    <source>
        <dbReference type="ARBA" id="ARBA00012266"/>
    </source>
</evidence>
<evidence type="ECO:0000259" key="9">
    <source>
        <dbReference type="Pfam" id="PF04715"/>
    </source>
</evidence>
<accession>A0AAV5REH4</accession>
<keyword evidence="4" id="KW-0028">Amino-acid biosynthesis</keyword>
<dbReference type="InterPro" id="IPR015890">
    <property type="entry name" value="Chorismate_C"/>
</dbReference>
<comment type="caution">
    <text evidence="10">The sequence shown here is derived from an EMBL/GenBank/DDBJ whole genome shotgun (WGS) entry which is preliminary data.</text>
</comment>
<sequence>MQPSLNEFRAQVRSVETEGTGENTFIVFKSILADDLNPQRAYLNLAKPGSPDAKQSFLLESATGGEKLDRYSYLGTNPRKIIKTGKNTEYGEVDPLSVLETELAKHKLLKNESVAVFSGGAVGYVAYDCIKYFEPKTSRDLKDPLNIPESVLMLCDTIIAFDNVYQKIQVIHNIHLSNYSDDELESQYNLAVAAIDEVIFRLKQPQYNVPQKKVVPNDIFESNFGQEGYERMVKDIQKHIKLGDVIQCVPSQRVVHPTDLEPFNVYRQLRSVNPSPYMFFIDFLDFQLIGASPEVLVKIEQGRVITHPIAGTVKRGSTVEEDNKLAEQLLNSAKDRAEHVMLVDLARNDINRICEPLSSSVDKLMTLERFSHVTHLVSQCSGVLRPEKTRFDAFRSIFPAGTVSGAPKVRAMQLIGELEGQVRGAYAGAVGVWGYAEDSMSTCIALRTMMQKDGNVYLQAGGGIVFDSDPTDEYYETVNKMNANVRTLKNAEAYYAEKTA</sequence>
<keyword evidence="7" id="KW-0456">Lyase</keyword>
<protein>
    <recommendedName>
        <fullName evidence="3">anthranilate synthase</fullName>
        <ecNumber evidence="3">4.1.3.27</ecNumber>
    </recommendedName>
</protein>
<dbReference type="PANTHER" id="PTHR11236">
    <property type="entry name" value="AMINOBENZOATE/ANTHRANILATE SYNTHASE"/>
    <property type="match status" value="1"/>
</dbReference>
<name>A0AAV5REH4_STABA</name>
<evidence type="ECO:0000256" key="1">
    <source>
        <dbReference type="ARBA" id="ARBA00004873"/>
    </source>
</evidence>
<dbReference type="Pfam" id="PF00425">
    <property type="entry name" value="Chorismate_bind"/>
    <property type="match status" value="1"/>
</dbReference>
<reference evidence="10 11" key="1">
    <citation type="journal article" date="2023" name="Elife">
        <title>Identification of key yeast species and microbe-microbe interactions impacting larval growth of Drosophila in the wild.</title>
        <authorList>
            <person name="Mure A."/>
            <person name="Sugiura Y."/>
            <person name="Maeda R."/>
            <person name="Honda K."/>
            <person name="Sakurai N."/>
            <person name="Takahashi Y."/>
            <person name="Watada M."/>
            <person name="Katoh T."/>
            <person name="Gotoh A."/>
            <person name="Gotoh Y."/>
            <person name="Taniguchi I."/>
            <person name="Nakamura K."/>
            <person name="Hayashi T."/>
            <person name="Katayama T."/>
            <person name="Uemura T."/>
            <person name="Hattori Y."/>
        </authorList>
    </citation>
    <scope>NUCLEOTIDE SEQUENCE [LARGE SCALE GENOMIC DNA]</scope>
    <source>
        <strain evidence="10 11">SB-73</strain>
    </source>
</reference>
<evidence type="ECO:0000313" key="11">
    <source>
        <dbReference type="Proteomes" id="UP001362899"/>
    </source>
</evidence>